<reference evidence="10" key="2">
    <citation type="submission" date="2023-05" db="EMBL/GenBank/DDBJ databases">
        <authorList>
            <consortium name="Lawrence Berkeley National Laboratory"/>
            <person name="Steindorff A."/>
            <person name="Hensen N."/>
            <person name="Bonometti L."/>
            <person name="Westerberg I."/>
            <person name="Brannstrom I.O."/>
            <person name="Guillou S."/>
            <person name="Cros-Aarteil S."/>
            <person name="Calhoun S."/>
            <person name="Haridas S."/>
            <person name="Kuo A."/>
            <person name="Mondo S."/>
            <person name="Pangilinan J."/>
            <person name="Riley R."/>
            <person name="Labutti K."/>
            <person name="Andreopoulos B."/>
            <person name="Lipzen A."/>
            <person name="Chen C."/>
            <person name="Yanf M."/>
            <person name="Daum C."/>
            <person name="Ng V."/>
            <person name="Clum A."/>
            <person name="Ohm R."/>
            <person name="Martin F."/>
            <person name="Silar P."/>
            <person name="Natvig D."/>
            <person name="Lalanne C."/>
            <person name="Gautier V."/>
            <person name="Ament-Velasquez S.L."/>
            <person name="Kruys A."/>
            <person name="Hutchinson M.I."/>
            <person name="Powell A.J."/>
            <person name="Barry K."/>
            <person name="Miller A.N."/>
            <person name="Grigoriev I.V."/>
            <person name="Debuchy R."/>
            <person name="Gladieux P."/>
            <person name="Thoren M.H."/>
            <person name="Johannesson H."/>
        </authorList>
    </citation>
    <scope>NUCLEOTIDE SEQUENCE</scope>
    <source>
        <strain evidence="10">CBS 892.96</strain>
    </source>
</reference>
<evidence type="ECO:0000256" key="3">
    <source>
        <dbReference type="ARBA" id="ARBA00022729"/>
    </source>
</evidence>
<name>A0AAN7A3U5_9PEZI</name>
<evidence type="ECO:0000256" key="6">
    <source>
        <dbReference type="ARBA" id="ARBA00023180"/>
    </source>
</evidence>
<dbReference type="PANTHER" id="PTHR24269:SF16">
    <property type="entry name" value="PROTEIN SLG1"/>
    <property type="match status" value="1"/>
</dbReference>
<protein>
    <submittedName>
        <fullName evidence="10">WSC domain-containing protein</fullName>
    </submittedName>
</protein>
<sequence length="246" mass="28004">MATNKNQQSGANLPIPNRERNEGSELEVVPSHWYPQRPRPAVHYSWRRDESFYEPKRQATRHAPQRNICGLKLSTFVLSCAVVFLFAGVFVVAGLLGSKVVNLETTMSSLVTQQARVDSDSTGNKDEQQATKTSTAAMAVKTTRMNKRIAGWNYVGCYEDSGDRILLGDFKQRDDMTNNLCANICVSQEYKYFGTEFYNQCMCGESVARMIPVDDWRCDRKCRGNPVQEVFEPCGGEWFMSLWERH</sequence>
<keyword evidence="4 8" id="KW-1133">Transmembrane helix</keyword>
<evidence type="ECO:0000313" key="11">
    <source>
        <dbReference type="Proteomes" id="UP001302321"/>
    </source>
</evidence>
<feature type="transmembrane region" description="Helical" evidence="8">
    <location>
        <begin position="76"/>
        <end position="97"/>
    </location>
</feature>
<dbReference type="SMART" id="SM00321">
    <property type="entry name" value="WSC"/>
    <property type="match status" value="1"/>
</dbReference>
<dbReference type="AlphaFoldDB" id="A0AAN7A3U5"/>
<feature type="domain" description="WSC" evidence="9">
    <location>
        <begin position="151"/>
        <end position="246"/>
    </location>
</feature>
<dbReference type="Pfam" id="PF01822">
    <property type="entry name" value="WSC"/>
    <property type="match status" value="1"/>
</dbReference>
<evidence type="ECO:0000256" key="7">
    <source>
        <dbReference type="SAM" id="MobiDB-lite"/>
    </source>
</evidence>
<evidence type="ECO:0000256" key="1">
    <source>
        <dbReference type="ARBA" id="ARBA00004167"/>
    </source>
</evidence>
<dbReference type="Proteomes" id="UP001302321">
    <property type="component" value="Unassembled WGS sequence"/>
</dbReference>
<dbReference type="PANTHER" id="PTHR24269">
    <property type="entry name" value="KREMEN PROTEIN"/>
    <property type="match status" value="1"/>
</dbReference>
<evidence type="ECO:0000313" key="10">
    <source>
        <dbReference type="EMBL" id="KAK4171382.1"/>
    </source>
</evidence>
<dbReference type="GO" id="GO:0005886">
    <property type="term" value="C:plasma membrane"/>
    <property type="evidence" value="ECO:0007669"/>
    <property type="project" value="TreeGrafter"/>
</dbReference>
<feature type="region of interest" description="Disordered" evidence="7">
    <location>
        <begin position="114"/>
        <end position="134"/>
    </location>
</feature>
<dbReference type="InterPro" id="IPR002889">
    <property type="entry name" value="WSC_carb-bd"/>
</dbReference>
<evidence type="ECO:0000256" key="2">
    <source>
        <dbReference type="ARBA" id="ARBA00022692"/>
    </source>
</evidence>
<feature type="compositionally biased region" description="Basic and acidic residues" evidence="7">
    <location>
        <begin position="117"/>
        <end position="129"/>
    </location>
</feature>
<evidence type="ECO:0000259" key="9">
    <source>
        <dbReference type="PROSITE" id="PS51212"/>
    </source>
</evidence>
<accession>A0AAN7A3U5</accession>
<evidence type="ECO:0000256" key="4">
    <source>
        <dbReference type="ARBA" id="ARBA00022989"/>
    </source>
</evidence>
<gene>
    <name evidence="10" type="ORF">QBC36DRAFT_199459</name>
</gene>
<evidence type="ECO:0000256" key="8">
    <source>
        <dbReference type="SAM" id="Phobius"/>
    </source>
</evidence>
<feature type="compositionally biased region" description="Polar residues" evidence="7">
    <location>
        <begin position="1"/>
        <end position="11"/>
    </location>
</feature>
<keyword evidence="11" id="KW-1185">Reference proteome</keyword>
<reference evidence="10" key="1">
    <citation type="journal article" date="2023" name="Mol. Phylogenet. Evol.">
        <title>Genome-scale phylogeny and comparative genomics of the fungal order Sordariales.</title>
        <authorList>
            <person name="Hensen N."/>
            <person name="Bonometti L."/>
            <person name="Westerberg I."/>
            <person name="Brannstrom I.O."/>
            <person name="Guillou S."/>
            <person name="Cros-Aarteil S."/>
            <person name="Calhoun S."/>
            <person name="Haridas S."/>
            <person name="Kuo A."/>
            <person name="Mondo S."/>
            <person name="Pangilinan J."/>
            <person name="Riley R."/>
            <person name="LaButti K."/>
            <person name="Andreopoulos B."/>
            <person name="Lipzen A."/>
            <person name="Chen C."/>
            <person name="Yan M."/>
            <person name="Daum C."/>
            <person name="Ng V."/>
            <person name="Clum A."/>
            <person name="Steindorff A."/>
            <person name="Ohm R.A."/>
            <person name="Martin F."/>
            <person name="Silar P."/>
            <person name="Natvig D.O."/>
            <person name="Lalanne C."/>
            <person name="Gautier V."/>
            <person name="Ament-Velasquez S.L."/>
            <person name="Kruys A."/>
            <person name="Hutchinson M.I."/>
            <person name="Powell A.J."/>
            <person name="Barry K."/>
            <person name="Miller A.N."/>
            <person name="Grigoriev I.V."/>
            <person name="Debuchy R."/>
            <person name="Gladieux P."/>
            <person name="Hiltunen Thoren M."/>
            <person name="Johannesson H."/>
        </authorList>
    </citation>
    <scope>NUCLEOTIDE SEQUENCE</scope>
    <source>
        <strain evidence="10">CBS 892.96</strain>
    </source>
</reference>
<keyword evidence="3" id="KW-0732">Signal</keyword>
<organism evidence="10 11">
    <name type="scientific">Triangularia setosa</name>
    <dbReference type="NCBI Taxonomy" id="2587417"/>
    <lineage>
        <taxon>Eukaryota</taxon>
        <taxon>Fungi</taxon>
        <taxon>Dikarya</taxon>
        <taxon>Ascomycota</taxon>
        <taxon>Pezizomycotina</taxon>
        <taxon>Sordariomycetes</taxon>
        <taxon>Sordariomycetidae</taxon>
        <taxon>Sordariales</taxon>
        <taxon>Podosporaceae</taxon>
        <taxon>Triangularia</taxon>
    </lineage>
</organism>
<evidence type="ECO:0000256" key="5">
    <source>
        <dbReference type="ARBA" id="ARBA00023136"/>
    </source>
</evidence>
<keyword evidence="5 8" id="KW-0472">Membrane</keyword>
<keyword evidence="6" id="KW-0325">Glycoprotein</keyword>
<comment type="caution">
    <text evidence="10">The sequence shown here is derived from an EMBL/GenBank/DDBJ whole genome shotgun (WGS) entry which is preliminary data.</text>
</comment>
<dbReference type="EMBL" id="MU866573">
    <property type="protein sequence ID" value="KAK4171382.1"/>
    <property type="molecule type" value="Genomic_DNA"/>
</dbReference>
<proteinExistence type="predicted"/>
<dbReference type="PROSITE" id="PS51212">
    <property type="entry name" value="WSC"/>
    <property type="match status" value="1"/>
</dbReference>
<keyword evidence="2 8" id="KW-0812">Transmembrane</keyword>
<comment type="subcellular location">
    <subcellularLocation>
        <location evidence="1">Membrane</location>
        <topology evidence="1">Single-pass membrane protein</topology>
    </subcellularLocation>
</comment>
<dbReference type="InterPro" id="IPR051836">
    <property type="entry name" value="Kremen_rcpt"/>
</dbReference>
<feature type="region of interest" description="Disordered" evidence="7">
    <location>
        <begin position="1"/>
        <end position="26"/>
    </location>
</feature>